<comment type="similarity">
    <text evidence="2">Belongs to the major facilitator superfamily.</text>
</comment>
<dbReference type="Gene3D" id="1.20.1250.20">
    <property type="entry name" value="MFS general substrate transporter like domains"/>
    <property type="match status" value="2"/>
</dbReference>
<feature type="transmembrane region" description="Helical" evidence="7">
    <location>
        <begin position="368"/>
        <end position="386"/>
    </location>
</feature>
<feature type="transmembrane region" description="Helical" evidence="7">
    <location>
        <begin position="66"/>
        <end position="87"/>
    </location>
</feature>
<organism evidence="9 10">
    <name type="scientific">Pontiella agarivorans</name>
    <dbReference type="NCBI Taxonomy" id="3038953"/>
    <lineage>
        <taxon>Bacteria</taxon>
        <taxon>Pseudomonadati</taxon>
        <taxon>Kiritimatiellota</taxon>
        <taxon>Kiritimatiellia</taxon>
        <taxon>Kiritimatiellales</taxon>
        <taxon>Pontiellaceae</taxon>
        <taxon>Pontiella</taxon>
    </lineage>
</organism>
<feature type="transmembrane region" description="Helical" evidence="7">
    <location>
        <begin position="6"/>
        <end position="27"/>
    </location>
</feature>
<feature type="transmembrane region" description="Helical" evidence="7">
    <location>
        <begin position="272"/>
        <end position="290"/>
    </location>
</feature>
<dbReference type="InterPro" id="IPR020846">
    <property type="entry name" value="MFS_dom"/>
</dbReference>
<feature type="transmembrane region" description="Helical" evidence="7">
    <location>
        <begin position="159"/>
        <end position="179"/>
    </location>
</feature>
<evidence type="ECO:0000256" key="5">
    <source>
        <dbReference type="ARBA" id="ARBA00022989"/>
    </source>
</evidence>
<keyword evidence="3" id="KW-0813">Transport</keyword>
<feature type="transmembrane region" description="Helical" evidence="7">
    <location>
        <begin position="191"/>
        <end position="213"/>
    </location>
</feature>
<dbReference type="Pfam" id="PF07690">
    <property type="entry name" value="MFS_1"/>
    <property type="match status" value="1"/>
</dbReference>
<keyword evidence="6 7" id="KW-0472">Membrane</keyword>
<dbReference type="EMBL" id="JARVCO010000010">
    <property type="protein sequence ID" value="MDZ8118608.1"/>
    <property type="molecule type" value="Genomic_DNA"/>
</dbReference>
<evidence type="ECO:0000313" key="9">
    <source>
        <dbReference type="EMBL" id="MDZ8118608.1"/>
    </source>
</evidence>
<accession>A0ABU5MWP2</accession>
<proteinExistence type="inferred from homology"/>
<feature type="transmembrane region" description="Helical" evidence="7">
    <location>
        <begin position="248"/>
        <end position="266"/>
    </location>
</feature>
<evidence type="ECO:0000256" key="1">
    <source>
        <dbReference type="ARBA" id="ARBA00004127"/>
    </source>
</evidence>
<evidence type="ECO:0000259" key="8">
    <source>
        <dbReference type="PROSITE" id="PS50850"/>
    </source>
</evidence>
<comment type="subcellular location">
    <subcellularLocation>
        <location evidence="1">Endomembrane system</location>
        <topology evidence="1">Multi-pass membrane protein</topology>
    </subcellularLocation>
</comment>
<dbReference type="InterPro" id="IPR036259">
    <property type="entry name" value="MFS_trans_sf"/>
</dbReference>
<feature type="domain" description="Major facilitator superfamily (MFS) profile" evidence="8">
    <location>
        <begin position="3"/>
        <end position="387"/>
    </location>
</feature>
<dbReference type="PANTHER" id="PTHR23514">
    <property type="entry name" value="BYPASS OF STOP CODON PROTEIN 6"/>
    <property type="match status" value="1"/>
</dbReference>
<dbReference type="InterPro" id="IPR051788">
    <property type="entry name" value="MFS_Transporter"/>
</dbReference>
<keyword evidence="10" id="KW-1185">Reference proteome</keyword>
<keyword evidence="4 7" id="KW-0812">Transmembrane</keyword>
<protein>
    <submittedName>
        <fullName evidence="9">MFS transporter</fullName>
    </submittedName>
</protein>
<evidence type="ECO:0000256" key="3">
    <source>
        <dbReference type="ARBA" id="ARBA00022448"/>
    </source>
</evidence>
<comment type="caution">
    <text evidence="9">The sequence shown here is derived from an EMBL/GenBank/DDBJ whole genome shotgun (WGS) entry which is preliminary data.</text>
</comment>
<sequence>MMVKIVALLGVFGLGMCFALLGSVSVKLMPRLKIDQGKFGSLISAFMFTSLVASLIMGVVTDQVGYKPVAMFGFVVTAVVIFLLAYAKSYTTTLIACLLLGFGAMALNTAGNTLIPQVLFGGEKPAEASNMGNVFFGLGLFLTPMIVSFLFRKTSYEKAVSALGVIILIPVVFAATATYPESANAFAIGDAVALLAKPAVLLAAFVLFCYIALESSFCNWLPAFGKEVIMNETPDTDETKADASAQNLLSMFAIAMMVGRLVFSALPKVTVFGGYYIAGAALAAGLIILAMTRCKGAKTANLLAAAAGFSFAPCFPTTVGVTFSKFSPELYGSIFGIIFAVGLLGGVIIPKTIGNMAGNSTIQKSLKLLLPACLLLIILAVALGFLK</sequence>
<gene>
    <name evidence="9" type="ORF">P9H32_08200</name>
</gene>
<keyword evidence="5 7" id="KW-1133">Transmembrane helix</keyword>
<evidence type="ECO:0000313" key="10">
    <source>
        <dbReference type="Proteomes" id="UP001290861"/>
    </source>
</evidence>
<evidence type="ECO:0000256" key="7">
    <source>
        <dbReference type="SAM" id="Phobius"/>
    </source>
</evidence>
<feature type="transmembrane region" description="Helical" evidence="7">
    <location>
        <begin position="39"/>
        <end position="60"/>
    </location>
</feature>
<evidence type="ECO:0000256" key="2">
    <source>
        <dbReference type="ARBA" id="ARBA00008335"/>
    </source>
</evidence>
<feature type="transmembrane region" description="Helical" evidence="7">
    <location>
        <begin position="330"/>
        <end position="348"/>
    </location>
</feature>
<dbReference type="InterPro" id="IPR011701">
    <property type="entry name" value="MFS"/>
</dbReference>
<name>A0ABU5MWP2_9BACT</name>
<feature type="transmembrane region" description="Helical" evidence="7">
    <location>
        <begin position="302"/>
        <end position="324"/>
    </location>
</feature>
<dbReference type="RefSeq" id="WP_322608406.1">
    <property type="nucleotide sequence ID" value="NZ_JARVCO010000010.1"/>
</dbReference>
<feature type="transmembrane region" description="Helical" evidence="7">
    <location>
        <begin position="134"/>
        <end position="152"/>
    </location>
</feature>
<feature type="transmembrane region" description="Helical" evidence="7">
    <location>
        <begin position="94"/>
        <end position="114"/>
    </location>
</feature>
<dbReference type="PANTHER" id="PTHR23514:SF3">
    <property type="entry name" value="BYPASS OF STOP CODON PROTEIN 6"/>
    <property type="match status" value="1"/>
</dbReference>
<dbReference type="Proteomes" id="UP001290861">
    <property type="component" value="Unassembled WGS sequence"/>
</dbReference>
<evidence type="ECO:0000256" key="6">
    <source>
        <dbReference type="ARBA" id="ARBA00023136"/>
    </source>
</evidence>
<reference evidence="9 10" key="1">
    <citation type="journal article" date="2024" name="Appl. Environ. Microbiol.">
        <title>Pontiella agarivorans sp. nov., a novel marine anaerobic bacterium capable of degrading macroalgal polysaccharides and fixing nitrogen.</title>
        <authorList>
            <person name="Liu N."/>
            <person name="Kivenson V."/>
            <person name="Peng X."/>
            <person name="Cui Z."/>
            <person name="Lankiewicz T.S."/>
            <person name="Gosselin K.M."/>
            <person name="English C.J."/>
            <person name="Blair E.M."/>
            <person name="O'Malley M.A."/>
            <person name="Valentine D.L."/>
        </authorList>
    </citation>
    <scope>NUCLEOTIDE SEQUENCE [LARGE SCALE GENOMIC DNA]</scope>
    <source>
        <strain evidence="9 10">NLcol2</strain>
    </source>
</reference>
<evidence type="ECO:0000256" key="4">
    <source>
        <dbReference type="ARBA" id="ARBA00022692"/>
    </source>
</evidence>
<dbReference type="SUPFAM" id="SSF103473">
    <property type="entry name" value="MFS general substrate transporter"/>
    <property type="match status" value="1"/>
</dbReference>
<dbReference type="PROSITE" id="PS50850">
    <property type="entry name" value="MFS"/>
    <property type="match status" value="1"/>
</dbReference>